<dbReference type="PANTHER" id="PTHR42048">
    <property type="entry name" value="ARS-BINDING PROTEIN 2"/>
    <property type="match status" value="1"/>
</dbReference>
<keyword evidence="3" id="KW-1185">Reference proteome</keyword>
<evidence type="ECO:0000313" key="3">
    <source>
        <dbReference type="Proteomes" id="UP000030104"/>
    </source>
</evidence>
<comment type="caution">
    <text evidence="2">The sequence shown here is derived from an EMBL/GenBank/DDBJ whole genome shotgun (WGS) entry which is preliminary data.</text>
</comment>
<dbReference type="STRING" id="40296.A0A0A2LCB1"/>
<dbReference type="Proteomes" id="UP000030104">
    <property type="component" value="Unassembled WGS sequence"/>
</dbReference>
<dbReference type="PhylomeDB" id="A0A0A2LCB1"/>
<organism evidence="2 3">
    <name type="scientific">Penicillium italicum</name>
    <name type="common">Blue mold</name>
    <dbReference type="NCBI Taxonomy" id="40296"/>
    <lineage>
        <taxon>Eukaryota</taxon>
        <taxon>Fungi</taxon>
        <taxon>Dikarya</taxon>
        <taxon>Ascomycota</taxon>
        <taxon>Pezizomycotina</taxon>
        <taxon>Eurotiomycetes</taxon>
        <taxon>Eurotiomycetidae</taxon>
        <taxon>Eurotiales</taxon>
        <taxon>Aspergillaceae</taxon>
        <taxon>Penicillium</taxon>
    </lineage>
</organism>
<protein>
    <submittedName>
        <fullName evidence="2">ARS binding protein 2</fullName>
    </submittedName>
</protein>
<feature type="region of interest" description="Disordered" evidence="1">
    <location>
        <begin position="231"/>
        <end position="251"/>
    </location>
</feature>
<dbReference type="GO" id="GO:0003688">
    <property type="term" value="F:DNA replication origin binding"/>
    <property type="evidence" value="ECO:0007669"/>
    <property type="project" value="TreeGrafter"/>
</dbReference>
<feature type="region of interest" description="Disordered" evidence="1">
    <location>
        <begin position="424"/>
        <end position="456"/>
    </location>
</feature>
<dbReference type="InterPro" id="IPR018562">
    <property type="entry name" value="ARS-binding_2"/>
</dbReference>
<feature type="compositionally biased region" description="Low complexity" evidence="1">
    <location>
        <begin position="328"/>
        <end position="340"/>
    </location>
</feature>
<dbReference type="Pfam" id="PF09441">
    <property type="entry name" value="Abp2"/>
    <property type="match status" value="1"/>
</dbReference>
<proteinExistence type="predicted"/>
<dbReference type="PANTHER" id="PTHR42048:SF1">
    <property type="entry name" value="ARS-BINDING PROTEIN 2"/>
    <property type="match status" value="1"/>
</dbReference>
<sequence length="672" mass="73942">MKDSADHADSRVLPSREITDETIDDAYVSFILYCNPNVPSSVDTSDLRKTFRCLPRSDGKSFNIFTLFGLIRKRLQNEELKTWIQLAIELGVEPPCIEKKQSTQKVQQYTVRLKRWMRAMHIDAFFEYCMGLPHSYYTQLPPSGPFVSESRDGVLLEEDLALRALVPQWKPKRGRKRVENRYTEEDKVIKRPQLDTSVGALQQGSFHSHSVTFPQSAIPFSAFPDDMEQNDPWIAATSSFPNGSGPDQQSQDIRWRLPERDASPANYPQSAIIPRSHLSSDVLMSAEPRSAVTPSTGEKSRARRRHGPAVSSAWPNSHGLSAGKGRGRPPNRGSSSGSFSTFQVNPSRESSQAPNPNTQPPPLAPDRNPPQIFQTPSQNQPPTSISQGRPNKLQLQVPQHSGAPVRLATPPRLVINGVNSTIIPRSEGPNVSRQYPTTDTSKNGITTQTSSFSGQNTVAATPNPSIDDIIHALSAELLRARLTGRTATLAPNEASALASAMVMNLSSIYSQFQLGTPSLLLVFHLGLGHHFGFVGTNSELLVIKVEHAIPSSDGNTGAPTPNDSFGGIHYTVSHEYKTSTQFSMQITLANSNPSVVGTGAPDHTSAIPGPSHERNDKDTTVNLDFDDDDPSQPVSEATWKQRYTRLRAQMQKKDQALSQYKRKIVESVMADI</sequence>
<dbReference type="OMA" id="GHPHPYY"/>
<feature type="region of interest" description="Disordered" evidence="1">
    <location>
        <begin position="593"/>
        <end position="635"/>
    </location>
</feature>
<evidence type="ECO:0000256" key="1">
    <source>
        <dbReference type="SAM" id="MobiDB-lite"/>
    </source>
</evidence>
<dbReference type="AlphaFoldDB" id="A0A0A2LCB1"/>
<dbReference type="EMBL" id="JQGA01000104">
    <property type="protein sequence ID" value="KGO77717.1"/>
    <property type="molecule type" value="Genomic_DNA"/>
</dbReference>
<feature type="compositionally biased region" description="Polar residues" evidence="1">
    <location>
        <begin position="341"/>
        <end position="351"/>
    </location>
</feature>
<feature type="compositionally biased region" description="Polar residues" evidence="1">
    <location>
        <begin position="236"/>
        <end position="251"/>
    </location>
</feature>
<evidence type="ECO:0000313" key="2">
    <source>
        <dbReference type="EMBL" id="KGO77717.1"/>
    </source>
</evidence>
<reference evidence="2 3" key="1">
    <citation type="journal article" date="2015" name="Mol. Plant Microbe Interact.">
        <title>Genome, transcriptome, and functional analyses of Penicillium expansum provide new insights into secondary metabolism and pathogenicity.</title>
        <authorList>
            <person name="Ballester A.R."/>
            <person name="Marcet-Houben M."/>
            <person name="Levin E."/>
            <person name="Sela N."/>
            <person name="Selma-Lazaro C."/>
            <person name="Carmona L."/>
            <person name="Wisniewski M."/>
            <person name="Droby S."/>
            <person name="Gonzalez-Candelas L."/>
            <person name="Gabaldon T."/>
        </authorList>
    </citation>
    <scope>NUCLEOTIDE SEQUENCE [LARGE SCALE GENOMIC DNA]</scope>
    <source>
        <strain evidence="2 3">PHI-1</strain>
    </source>
</reference>
<feature type="compositionally biased region" description="Pro residues" evidence="1">
    <location>
        <begin position="357"/>
        <end position="368"/>
    </location>
</feature>
<name>A0A0A2LCB1_PENIT</name>
<dbReference type="HOGENOM" id="CLU_009887_1_0_1"/>
<gene>
    <name evidence="2" type="ORF">PITC_009870</name>
</gene>
<dbReference type="OrthoDB" id="2104370at2759"/>
<feature type="compositionally biased region" description="Polar residues" evidence="1">
    <location>
        <begin position="371"/>
        <end position="390"/>
    </location>
</feature>
<feature type="region of interest" description="Disordered" evidence="1">
    <location>
        <begin position="286"/>
        <end position="390"/>
    </location>
</feature>
<accession>A0A0A2LCB1</accession>